<dbReference type="PANTHER" id="PTHR36839">
    <property type="entry name" value="METALLO-BETA-LACTAMASE FAMILY PROTEIN (AFU_ORTHOLOGUE AFUA_5G12770)"/>
    <property type="match status" value="1"/>
</dbReference>
<dbReference type="EMBL" id="JBHSHC010000105">
    <property type="protein sequence ID" value="MFC4768438.1"/>
    <property type="molecule type" value="Genomic_DNA"/>
</dbReference>
<dbReference type="Pfam" id="PF00753">
    <property type="entry name" value="Lactamase_B"/>
    <property type="match status" value="1"/>
</dbReference>
<gene>
    <name evidence="2" type="ORF">ACFO8Q_13905</name>
</gene>
<name>A0ABV9Q3G1_9BACL</name>
<evidence type="ECO:0000313" key="2">
    <source>
        <dbReference type="EMBL" id="MFC4768438.1"/>
    </source>
</evidence>
<feature type="domain" description="Metallo-beta-lactamase" evidence="1">
    <location>
        <begin position="76"/>
        <end position="241"/>
    </location>
</feature>
<dbReference type="SMART" id="SM00849">
    <property type="entry name" value="Lactamase_B"/>
    <property type="match status" value="1"/>
</dbReference>
<dbReference type="RefSeq" id="WP_380026390.1">
    <property type="nucleotide sequence ID" value="NZ_JBHSHC010000105.1"/>
</dbReference>
<comment type="caution">
    <text evidence="2">The sequence shown here is derived from an EMBL/GenBank/DDBJ whole genome shotgun (WGS) entry which is preliminary data.</text>
</comment>
<dbReference type="Gene3D" id="3.60.15.10">
    <property type="entry name" value="Ribonuclease Z/Hydroxyacylglutathione hydrolase-like"/>
    <property type="match status" value="1"/>
</dbReference>
<evidence type="ECO:0000313" key="3">
    <source>
        <dbReference type="Proteomes" id="UP001596002"/>
    </source>
</evidence>
<dbReference type="SUPFAM" id="SSF56281">
    <property type="entry name" value="Metallo-hydrolase/oxidoreductase"/>
    <property type="match status" value="1"/>
</dbReference>
<dbReference type="InterPro" id="IPR001279">
    <property type="entry name" value="Metallo-B-lactamas"/>
</dbReference>
<dbReference type="InterPro" id="IPR036866">
    <property type="entry name" value="RibonucZ/Hydroxyglut_hydro"/>
</dbReference>
<keyword evidence="3" id="KW-1185">Reference proteome</keyword>
<evidence type="ECO:0000259" key="1">
    <source>
        <dbReference type="SMART" id="SM00849"/>
    </source>
</evidence>
<sequence>MRMTNWICVTCGTQFPATATPPPECPICQDERQYVGHKGQLWTTLEQLKNEGFHSFFREEERNLIGIGIEPQFAIGQRALLIQTPAGNILWDCIPFLDEDTITKVKKLGGLKAIAISHPHYFSALAEWAEKLDVPVYLHEADRGWVMRQSDRIHFWEGDTLSLTEEVTLIRLGGHFRGSSVLHWKQGAEGRGALLTGDTIYVVADRSWVSFMYSYPNLIPLPAPEVRRIRDTVANCQLPPLNVYTFEVGACT</sequence>
<organism evidence="2 3">
    <name type="scientific">Effusibacillus consociatus</name>
    <dbReference type="NCBI Taxonomy" id="1117041"/>
    <lineage>
        <taxon>Bacteria</taxon>
        <taxon>Bacillati</taxon>
        <taxon>Bacillota</taxon>
        <taxon>Bacilli</taxon>
        <taxon>Bacillales</taxon>
        <taxon>Alicyclobacillaceae</taxon>
        <taxon>Effusibacillus</taxon>
    </lineage>
</organism>
<dbReference type="PANTHER" id="PTHR36839:SF1">
    <property type="entry name" value="METALLO-BETA-LACTAMASE FAMILY PROTEIN (AFU_ORTHOLOGUE AFUA_5G12770)"/>
    <property type="match status" value="1"/>
</dbReference>
<proteinExistence type="predicted"/>
<protein>
    <submittedName>
        <fullName evidence="2">MBL fold metallo-hydrolase</fullName>
    </submittedName>
</protein>
<reference evidence="3" key="1">
    <citation type="journal article" date="2019" name="Int. J. Syst. Evol. Microbiol.">
        <title>The Global Catalogue of Microorganisms (GCM) 10K type strain sequencing project: providing services to taxonomists for standard genome sequencing and annotation.</title>
        <authorList>
            <consortium name="The Broad Institute Genomics Platform"/>
            <consortium name="The Broad Institute Genome Sequencing Center for Infectious Disease"/>
            <person name="Wu L."/>
            <person name="Ma J."/>
        </authorList>
    </citation>
    <scope>NUCLEOTIDE SEQUENCE [LARGE SCALE GENOMIC DNA]</scope>
    <source>
        <strain evidence="3">WYCCWR 12678</strain>
    </source>
</reference>
<dbReference type="Proteomes" id="UP001596002">
    <property type="component" value="Unassembled WGS sequence"/>
</dbReference>
<accession>A0ABV9Q3G1</accession>